<dbReference type="AlphaFoldDB" id="G1WH28"/>
<evidence type="ECO:0000256" key="1">
    <source>
        <dbReference type="SAM" id="Phobius"/>
    </source>
</evidence>
<feature type="domain" description="VanZ-like" evidence="2">
    <location>
        <begin position="12"/>
        <end position="164"/>
    </location>
</feature>
<dbReference type="GeneID" id="97128237"/>
<dbReference type="HOGENOM" id="CLU_121339_0_0_11"/>
<evidence type="ECO:0000259" key="2">
    <source>
        <dbReference type="Pfam" id="PF04892"/>
    </source>
</evidence>
<dbReference type="InterPro" id="IPR006976">
    <property type="entry name" value="VanZ-like"/>
</dbReference>
<comment type="caution">
    <text evidence="3">The sequence shown here is derived from an EMBL/GenBank/DDBJ whole genome shotgun (WGS) entry which is preliminary data.</text>
</comment>
<dbReference type="EMBL" id="ADLS01000008">
    <property type="protein sequence ID" value="EGX67179.1"/>
    <property type="molecule type" value="Genomic_DNA"/>
</dbReference>
<reference evidence="3 4" key="1">
    <citation type="submission" date="2011-06" db="EMBL/GenBank/DDBJ databases">
        <title>The Genome Sequence of Collinsella tanakaei YIT 12063.</title>
        <authorList>
            <consortium name="The Broad Institute Genome Sequencing Platform"/>
            <person name="Earl A."/>
            <person name="Ward D."/>
            <person name="Feldgarden M."/>
            <person name="Gevers D."/>
            <person name="Morotomi M."/>
            <person name="Young S.K."/>
            <person name="Zeng Q."/>
            <person name="Gargeya S."/>
            <person name="Fitzgerald M."/>
            <person name="Haas B."/>
            <person name="Abouelleil A."/>
            <person name="Alvarado L."/>
            <person name="Arachchi H.M."/>
            <person name="Berlin A."/>
            <person name="Brown A."/>
            <person name="Chapman S.B."/>
            <person name="Chen Z."/>
            <person name="Dunbar C."/>
            <person name="Freedman E."/>
            <person name="Gearin G."/>
            <person name="Gellesch M."/>
            <person name="Goldberg J."/>
            <person name="Griggs A."/>
            <person name="Gujja S."/>
            <person name="Heiman D."/>
            <person name="Howarth C."/>
            <person name="Larson L."/>
            <person name="Lui A."/>
            <person name="MacDonald P.J.P."/>
            <person name="Mehta T."/>
            <person name="Montmayeur A."/>
            <person name="Murphy C."/>
            <person name="Neiman D."/>
            <person name="Pearson M."/>
            <person name="Priest M."/>
            <person name="Roberts A."/>
            <person name="Saif S."/>
            <person name="Shea T."/>
            <person name="Shenoy N."/>
            <person name="Sisk P."/>
            <person name="Stolte C."/>
            <person name="Sykes S."/>
            <person name="Wortman J."/>
            <person name="Nusbaum C."/>
            <person name="Birren B."/>
        </authorList>
    </citation>
    <scope>NUCLEOTIDE SEQUENCE [LARGE SCALE GENOMIC DNA]</scope>
    <source>
        <strain evidence="3 4">YIT 12063</strain>
    </source>
</reference>
<evidence type="ECO:0000313" key="3">
    <source>
        <dbReference type="EMBL" id="EGX67179.1"/>
    </source>
</evidence>
<feature type="transmembrane region" description="Helical" evidence="1">
    <location>
        <begin position="151"/>
        <end position="171"/>
    </location>
</feature>
<proteinExistence type="predicted"/>
<accession>G1WH28</accession>
<protein>
    <recommendedName>
        <fullName evidence="2">VanZ-like domain-containing protein</fullName>
    </recommendedName>
</protein>
<dbReference type="OrthoDB" id="2004162at2"/>
<feature type="transmembrane region" description="Helical" evidence="1">
    <location>
        <begin position="7"/>
        <end position="26"/>
    </location>
</feature>
<keyword evidence="1" id="KW-0472">Membrane</keyword>
<dbReference type="RefSeq" id="WP_009140677.1">
    <property type="nucleotide sequence ID" value="NZ_JH126467.1"/>
</dbReference>
<dbReference type="NCBIfam" id="NF037970">
    <property type="entry name" value="vanZ_1"/>
    <property type="match status" value="1"/>
</dbReference>
<gene>
    <name evidence="3" type="ORF">HMPREF9452_00641</name>
</gene>
<evidence type="ECO:0000313" key="4">
    <source>
        <dbReference type="Proteomes" id="UP000004830"/>
    </source>
</evidence>
<keyword evidence="4" id="KW-1185">Reference proteome</keyword>
<sequence length="186" mass="20382">MLMRKTMFWISVALAIGVFSIIFVLTEQTPVQTSVLSSAVNEAVVAHHDNGMGDGAEASSSAGPTASLGVISDLGTALLSYASVRKWAHTVELLALGIPVSLAFVFWWGRPRGLLSRVPLSFLLCVFASLFDQTHKLFVPGREFDAGDLLFDLLGYSIAILACFSCERLAWSLIDRRFPKILWLYL</sequence>
<feature type="transmembrane region" description="Helical" evidence="1">
    <location>
        <begin position="114"/>
        <end position="131"/>
    </location>
</feature>
<dbReference type="eggNOG" id="COG5652">
    <property type="taxonomic scope" value="Bacteria"/>
</dbReference>
<feature type="transmembrane region" description="Helical" evidence="1">
    <location>
        <begin position="87"/>
        <end position="107"/>
    </location>
</feature>
<organism evidence="3 4">
    <name type="scientific">Collinsella tanakaei YIT 12063</name>
    <dbReference type="NCBI Taxonomy" id="742742"/>
    <lineage>
        <taxon>Bacteria</taxon>
        <taxon>Bacillati</taxon>
        <taxon>Actinomycetota</taxon>
        <taxon>Coriobacteriia</taxon>
        <taxon>Coriobacteriales</taxon>
        <taxon>Coriobacteriaceae</taxon>
        <taxon>Collinsella</taxon>
    </lineage>
</organism>
<name>G1WH28_9ACTN</name>
<keyword evidence="1" id="KW-0812">Transmembrane</keyword>
<dbReference type="Pfam" id="PF04892">
    <property type="entry name" value="VanZ"/>
    <property type="match status" value="1"/>
</dbReference>
<keyword evidence="1" id="KW-1133">Transmembrane helix</keyword>
<dbReference type="Proteomes" id="UP000004830">
    <property type="component" value="Unassembled WGS sequence"/>
</dbReference>